<evidence type="ECO:0000313" key="6">
    <source>
        <dbReference type="Proteomes" id="UP000695022"/>
    </source>
</evidence>
<feature type="transmembrane region" description="Helical" evidence="5">
    <location>
        <begin position="12"/>
        <end position="34"/>
    </location>
</feature>
<keyword evidence="2 5" id="KW-0812">Transmembrane</keyword>
<accession>A0ABM1ECS1</accession>
<keyword evidence="3 5" id="KW-1133">Transmembrane helix</keyword>
<sequence>MLVSNMATTLSGAGFFWAFLSMVTATLCCTGYYLPYWLHGTMLNATDVYFGTFRRCNYPRVDDDGAVVVVNECGRYTTLADVPSLSWQICAVVVGVGCGLLLLVGFTAIFACCISDVVSKGAARVGGVLQLLAGVLVAAGCALYPNGWNSREVMEACGQLSQAYKLGTCRISWSYYMSCIGAVLSIICFCLSFKATRGKSTIYTARV</sequence>
<gene>
    <name evidence="7" type="primary">LOC106810998</name>
</gene>
<reference evidence="7" key="1">
    <citation type="submission" date="2025-08" db="UniProtKB">
        <authorList>
            <consortium name="RefSeq"/>
        </authorList>
    </citation>
    <scope>IDENTIFICATION</scope>
</reference>
<dbReference type="PANTHER" id="PTHR12489:SF16">
    <property type="entry name" value="LHFPL TETRASPAN SUBFAMILY MEMBER 6 PROTEIN-RELATED"/>
    <property type="match status" value="1"/>
</dbReference>
<evidence type="ECO:0000256" key="2">
    <source>
        <dbReference type="ARBA" id="ARBA00022692"/>
    </source>
</evidence>
<feature type="transmembrane region" description="Helical" evidence="5">
    <location>
        <begin position="173"/>
        <end position="193"/>
    </location>
</feature>
<feature type="transmembrane region" description="Helical" evidence="5">
    <location>
        <begin position="125"/>
        <end position="145"/>
    </location>
</feature>
<evidence type="ECO:0000256" key="4">
    <source>
        <dbReference type="ARBA" id="ARBA00023136"/>
    </source>
</evidence>
<keyword evidence="4 5" id="KW-0472">Membrane</keyword>
<evidence type="ECO:0000256" key="1">
    <source>
        <dbReference type="ARBA" id="ARBA00004141"/>
    </source>
</evidence>
<comment type="subcellular location">
    <subcellularLocation>
        <location evidence="1">Membrane</location>
        <topology evidence="1">Multi-pass membrane protein</topology>
    </subcellularLocation>
</comment>
<evidence type="ECO:0000256" key="3">
    <source>
        <dbReference type="ARBA" id="ARBA00022989"/>
    </source>
</evidence>
<dbReference type="Pfam" id="PF10242">
    <property type="entry name" value="L_HMGIC_fpl"/>
    <property type="match status" value="1"/>
</dbReference>
<dbReference type="RefSeq" id="XP_014669992.1">
    <property type="nucleotide sequence ID" value="XM_014814506.1"/>
</dbReference>
<organism evidence="6 7">
    <name type="scientific">Priapulus caudatus</name>
    <name type="common">Priapulid worm</name>
    <dbReference type="NCBI Taxonomy" id="37621"/>
    <lineage>
        <taxon>Eukaryota</taxon>
        <taxon>Metazoa</taxon>
        <taxon>Ecdysozoa</taxon>
        <taxon>Scalidophora</taxon>
        <taxon>Priapulida</taxon>
        <taxon>Priapulimorpha</taxon>
        <taxon>Priapulimorphida</taxon>
        <taxon>Priapulidae</taxon>
        <taxon>Priapulus</taxon>
    </lineage>
</organism>
<dbReference type="InterPro" id="IPR019372">
    <property type="entry name" value="LHFPL"/>
</dbReference>
<evidence type="ECO:0000313" key="7">
    <source>
        <dbReference type="RefSeq" id="XP_014669992.1"/>
    </source>
</evidence>
<proteinExistence type="predicted"/>
<keyword evidence="6" id="KW-1185">Reference proteome</keyword>
<protein>
    <submittedName>
        <fullName evidence="7">Lipoma HMGIC fusion partner-like 1 protein</fullName>
    </submittedName>
</protein>
<dbReference type="PANTHER" id="PTHR12489">
    <property type="entry name" value="LIPOMA HMGIC FUSION PARTNER-LIKE PROTEIN"/>
    <property type="match status" value="1"/>
</dbReference>
<evidence type="ECO:0000256" key="5">
    <source>
        <dbReference type="SAM" id="Phobius"/>
    </source>
</evidence>
<dbReference type="Gene3D" id="1.20.140.150">
    <property type="match status" value="1"/>
</dbReference>
<dbReference type="GeneID" id="106810998"/>
<dbReference type="Proteomes" id="UP000695022">
    <property type="component" value="Unplaced"/>
</dbReference>
<feature type="transmembrane region" description="Helical" evidence="5">
    <location>
        <begin position="85"/>
        <end position="113"/>
    </location>
</feature>
<name>A0ABM1ECS1_PRICU</name>